<reference evidence="2 3" key="1">
    <citation type="submission" date="2017-12" db="EMBL/GenBank/DDBJ databases">
        <title>Gene loss provides genomic basis for host adaptation in cereal stripe rust fungi.</title>
        <authorList>
            <person name="Xia C."/>
        </authorList>
    </citation>
    <scope>NUCLEOTIDE SEQUENCE [LARGE SCALE GENOMIC DNA]</scope>
    <source>
        <strain evidence="2 3">93TX-2</strain>
    </source>
</reference>
<dbReference type="InterPro" id="IPR046798">
    <property type="entry name" value="2OG-FeII_Oxy_6"/>
</dbReference>
<gene>
    <name evidence="2" type="ORF">PSHT_03734</name>
</gene>
<dbReference type="VEuPathDB" id="FungiDB:PSTT_15520"/>
<keyword evidence="3" id="KW-1185">Reference proteome</keyword>
<evidence type="ECO:0000313" key="2">
    <source>
        <dbReference type="EMBL" id="POW20266.1"/>
    </source>
</evidence>
<reference evidence="3" key="2">
    <citation type="journal article" date="2018" name="BMC Genomics">
        <title>Genomic insights into host adaptation between the wheat stripe rust pathogen (Puccinia striiformis f. sp. tritici) and the barley stripe rust pathogen (Puccinia striiformis f. sp. hordei).</title>
        <authorList>
            <person name="Xia C."/>
            <person name="Wang M."/>
            <person name="Yin C."/>
            <person name="Cornejo O.E."/>
            <person name="Hulbert S.H."/>
            <person name="Chen X."/>
        </authorList>
    </citation>
    <scope>NUCLEOTIDE SEQUENCE [LARGE SCALE GENOMIC DNA]</scope>
    <source>
        <strain evidence="3">93TX-2</strain>
    </source>
</reference>
<dbReference type="Proteomes" id="UP000238274">
    <property type="component" value="Unassembled WGS sequence"/>
</dbReference>
<protein>
    <recommendedName>
        <fullName evidence="1">Tet-like 2OG-Fe(II) oxygenase domain-containing protein</fullName>
    </recommendedName>
</protein>
<evidence type="ECO:0000313" key="3">
    <source>
        <dbReference type="Proteomes" id="UP000238274"/>
    </source>
</evidence>
<evidence type="ECO:0000259" key="1">
    <source>
        <dbReference type="Pfam" id="PF20515"/>
    </source>
</evidence>
<accession>A0A2S4WEQ7</accession>
<name>A0A2S4WEQ7_9BASI</name>
<feature type="domain" description="Tet-like 2OG-Fe(II) oxygenase" evidence="1">
    <location>
        <begin position="3"/>
        <end position="64"/>
    </location>
</feature>
<dbReference type="VEuPathDB" id="FungiDB:PSHT_03734"/>
<proteinExistence type="predicted"/>
<sequence>MVEHNLPAFSDSQLPGINSDSPKDFFSTNLTFTSHGLSNHPHKDTSNKTKLPFALILVIPTRKSGAYCGFSSRDETGVACSDEPMDLTLVAMSVKGPIRHGANPIMAASRVAGY</sequence>
<comment type="caution">
    <text evidence="2">The sequence shown here is derived from an EMBL/GenBank/DDBJ whole genome shotgun (WGS) entry which is preliminary data.</text>
</comment>
<organism evidence="2 3">
    <name type="scientific">Puccinia striiformis</name>
    <dbReference type="NCBI Taxonomy" id="27350"/>
    <lineage>
        <taxon>Eukaryota</taxon>
        <taxon>Fungi</taxon>
        <taxon>Dikarya</taxon>
        <taxon>Basidiomycota</taxon>
        <taxon>Pucciniomycotina</taxon>
        <taxon>Pucciniomycetes</taxon>
        <taxon>Pucciniales</taxon>
        <taxon>Pucciniaceae</taxon>
        <taxon>Puccinia</taxon>
    </lineage>
</organism>
<dbReference type="Pfam" id="PF20515">
    <property type="entry name" value="2OG-FeII_Oxy_6"/>
    <property type="match status" value="1"/>
</dbReference>
<reference evidence="3" key="3">
    <citation type="journal article" date="2018" name="Mol. Plant Microbe Interact.">
        <title>Genome sequence resources for the wheat stripe rust pathogen (Puccinia striiformis f. sp. tritici) and the barley stripe rust pathogen (Puccinia striiformis f. sp. hordei).</title>
        <authorList>
            <person name="Xia C."/>
            <person name="Wang M."/>
            <person name="Yin C."/>
            <person name="Cornejo O.E."/>
            <person name="Hulbert S.H."/>
            <person name="Chen X."/>
        </authorList>
    </citation>
    <scope>NUCLEOTIDE SEQUENCE [LARGE SCALE GENOMIC DNA]</scope>
    <source>
        <strain evidence="3">93TX-2</strain>
    </source>
</reference>
<dbReference type="EMBL" id="PKSM01000036">
    <property type="protein sequence ID" value="POW20266.1"/>
    <property type="molecule type" value="Genomic_DNA"/>
</dbReference>
<dbReference type="AlphaFoldDB" id="A0A2S4WEQ7"/>